<dbReference type="RefSeq" id="WP_013958909.1">
    <property type="nucleotide sequence ID" value="NC_015727.1"/>
</dbReference>
<gene>
    <name evidence="7" type="ordered locus">CNE_BB1p04300</name>
</gene>
<dbReference type="EMBL" id="CP002879">
    <property type="protein sequence ID" value="AEI81854.1"/>
    <property type="molecule type" value="Genomic_DNA"/>
</dbReference>
<reference evidence="7 8" key="1">
    <citation type="journal article" date="2011" name="J. Bacteriol.">
        <title>Complete genome sequence of the type strain Cupriavidus necator N-1.</title>
        <authorList>
            <person name="Poehlein A."/>
            <person name="Kusian B."/>
            <person name="Friedrich B."/>
            <person name="Daniel R."/>
            <person name="Bowien B."/>
        </authorList>
    </citation>
    <scope>NUCLEOTIDE SEQUENCE [LARGE SCALE GENOMIC DNA]</scope>
    <source>
        <strain evidence="8">ATCC 43291 / DSM 13513 / CCUG 52238 / LMG 8453 / N-1</strain>
        <plasmid evidence="7 8">pBB1</plasmid>
    </source>
</reference>
<dbReference type="PANTHER" id="PTHR36923:SF3">
    <property type="entry name" value="FERREDOXIN"/>
    <property type="match status" value="1"/>
</dbReference>
<organism evidence="7 8">
    <name type="scientific">Cupriavidus necator (strain ATCC 43291 / DSM 13513 / CCUG 52238 / LMG 8453 / N-1)</name>
    <name type="common">Ralstonia eutropha</name>
    <dbReference type="NCBI Taxonomy" id="1042878"/>
    <lineage>
        <taxon>Bacteria</taxon>
        <taxon>Pseudomonadati</taxon>
        <taxon>Pseudomonadota</taxon>
        <taxon>Betaproteobacteria</taxon>
        <taxon>Burkholderiales</taxon>
        <taxon>Burkholderiaceae</taxon>
        <taxon>Cupriavidus</taxon>
    </lineage>
</organism>
<dbReference type="HOGENOM" id="CLU_139698_6_4_4"/>
<keyword evidence="4" id="KW-0408">Iron</keyword>
<keyword evidence="7" id="KW-0614">Plasmid</keyword>
<evidence type="ECO:0000313" key="8">
    <source>
        <dbReference type="Proteomes" id="UP000006798"/>
    </source>
</evidence>
<geneLocation type="plasmid" evidence="7 8">
    <name>pBB1</name>
</geneLocation>
<dbReference type="InterPro" id="IPR017896">
    <property type="entry name" value="4Fe4S_Fe-S-bd"/>
</dbReference>
<dbReference type="InterPro" id="IPR051269">
    <property type="entry name" value="Fe-S_cluster_ET"/>
</dbReference>
<keyword evidence="5" id="KW-0411">Iron-sulfur</keyword>
<dbReference type="Pfam" id="PF13370">
    <property type="entry name" value="Fer4_13"/>
    <property type="match status" value="1"/>
</dbReference>
<dbReference type="Proteomes" id="UP000006798">
    <property type="component" value="Plasmid pBB1"/>
</dbReference>
<dbReference type="AlphaFoldDB" id="F8GWY4"/>
<name>F8GWY4_CUPNN</name>
<protein>
    <recommendedName>
        <fullName evidence="6">4Fe-4S ferredoxin-type domain-containing protein</fullName>
    </recommendedName>
</protein>
<evidence type="ECO:0000256" key="1">
    <source>
        <dbReference type="ARBA" id="ARBA00022448"/>
    </source>
</evidence>
<dbReference type="PROSITE" id="PS51379">
    <property type="entry name" value="4FE4S_FER_2"/>
    <property type="match status" value="1"/>
</dbReference>
<dbReference type="Gene3D" id="3.30.70.20">
    <property type="match status" value="1"/>
</dbReference>
<dbReference type="PANTHER" id="PTHR36923">
    <property type="entry name" value="FERREDOXIN"/>
    <property type="match status" value="1"/>
</dbReference>
<evidence type="ECO:0000256" key="4">
    <source>
        <dbReference type="ARBA" id="ARBA00023004"/>
    </source>
</evidence>
<feature type="domain" description="4Fe-4S ferredoxin-type" evidence="6">
    <location>
        <begin position="1"/>
        <end position="29"/>
    </location>
</feature>
<sequence>MKVRIKNELCVGHGMCRLACPQIFHLNDQDGHAYILTEEVPPELEDGVEFAIGSCPEQAIEIFE</sequence>
<keyword evidence="3" id="KW-0249">Electron transport</keyword>
<dbReference type="KEGG" id="cnc:CNE_BB1p04300"/>
<proteinExistence type="predicted"/>
<keyword evidence="1" id="KW-0813">Transport</keyword>
<dbReference type="GeneID" id="34311728"/>
<dbReference type="SUPFAM" id="SSF54862">
    <property type="entry name" value="4Fe-4S ferredoxins"/>
    <property type="match status" value="1"/>
</dbReference>
<dbReference type="GO" id="GO:0046872">
    <property type="term" value="F:metal ion binding"/>
    <property type="evidence" value="ECO:0007669"/>
    <property type="project" value="UniProtKB-KW"/>
</dbReference>
<accession>F8GWY4</accession>
<evidence type="ECO:0000256" key="2">
    <source>
        <dbReference type="ARBA" id="ARBA00022723"/>
    </source>
</evidence>
<evidence type="ECO:0000313" key="7">
    <source>
        <dbReference type="EMBL" id="AEI81854.1"/>
    </source>
</evidence>
<evidence type="ECO:0000256" key="5">
    <source>
        <dbReference type="ARBA" id="ARBA00023014"/>
    </source>
</evidence>
<evidence type="ECO:0000259" key="6">
    <source>
        <dbReference type="PROSITE" id="PS51379"/>
    </source>
</evidence>
<dbReference type="GO" id="GO:0051536">
    <property type="term" value="F:iron-sulfur cluster binding"/>
    <property type="evidence" value="ECO:0007669"/>
    <property type="project" value="UniProtKB-KW"/>
</dbReference>
<keyword evidence="2" id="KW-0479">Metal-binding</keyword>
<evidence type="ECO:0000256" key="3">
    <source>
        <dbReference type="ARBA" id="ARBA00022982"/>
    </source>
</evidence>